<proteinExistence type="predicted"/>
<evidence type="ECO:0000313" key="2">
    <source>
        <dbReference type="EMBL" id="QHU07239.1"/>
    </source>
</evidence>
<accession>A0A6C0JNT4</accession>
<feature type="transmembrane region" description="Helical" evidence="1">
    <location>
        <begin position="36"/>
        <end position="56"/>
    </location>
</feature>
<evidence type="ECO:0008006" key="3">
    <source>
        <dbReference type="Google" id="ProtNLM"/>
    </source>
</evidence>
<dbReference type="EMBL" id="MN740684">
    <property type="protein sequence ID" value="QHU07239.1"/>
    <property type="molecule type" value="Genomic_DNA"/>
</dbReference>
<organism evidence="2">
    <name type="scientific">viral metagenome</name>
    <dbReference type="NCBI Taxonomy" id="1070528"/>
    <lineage>
        <taxon>unclassified sequences</taxon>
        <taxon>metagenomes</taxon>
        <taxon>organismal metagenomes</taxon>
    </lineage>
</organism>
<feature type="transmembrane region" description="Helical" evidence="1">
    <location>
        <begin position="98"/>
        <end position="116"/>
    </location>
</feature>
<feature type="transmembrane region" description="Helical" evidence="1">
    <location>
        <begin position="158"/>
        <end position="178"/>
    </location>
</feature>
<protein>
    <recommendedName>
        <fullName evidence="3">TLC domain-containing protein</fullName>
    </recommendedName>
</protein>
<sequence>MFWDQLYYTSLNLSSIYLYDYTLCQIFTKKARWYQLHFVINTITVINILPYVINIINDPNNYYEKIDSTNLTMYLSNYHLCLHIYHIIMFDNLNFWDYFHHIIFAFLGIIPSMIFVKSNQLYFQKISCAGLPGMIEYGSLVLFKHDKMSKYRQKRLNTILYIFFRLPLCIFGATYNLLAYKNNLIEDPLWITLYVNLMLYFNGTLFTYLTGHSFYKLKYSNKLE</sequence>
<keyword evidence="1" id="KW-1133">Transmembrane helix</keyword>
<evidence type="ECO:0000256" key="1">
    <source>
        <dbReference type="SAM" id="Phobius"/>
    </source>
</evidence>
<reference evidence="2" key="1">
    <citation type="journal article" date="2020" name="Nature">
        <title>Giant virus diversity and host interactions through global metagenomics.</title>
        <authorList>
            <person name="Schulz F."/>
            <person name="Roux S."/>
            <person name="Paez-Espino D."/>
            <person name="Jungbluth S."/>
            <person name="Walsh D.A."/>
            <person name="Denef V.J."/>
            <person name="McMahon K.D."/>
            <person name="Konstantinidis K.T."/>
            <person name="Eloe-Fadrosh E.A."/>
            <person name="Kyrpides N.C."/>
            <person name="Woyke T."/>
        </authorList>
    </citation>
    <scope>NUCLEOTIDE SEQUENCE</scope>
    <source>
        <strain evidence="2">GVMAG-S-1040241-154</strain>
    </source>
</reference>
<name>A0A6C0JNT4_9ZZZZ</name>
<dbReference type="AlphaFoldDB" id="A0A6C0JNT4"/>
<keyword evidence="1" id="KW-0472">Membrane</keyword>
<feature type="transmembrane region" description="Helical" evidence="1">
    <location>
        <begin position="190"/>
        <end position="209"/>
    </location>
</feature>
<keyword evidence="1" id="KW-0812">Transmembrane</keyword>